<organism evidence="1">
    <name type="scientific">Salmonella enterica</name>
    <name type="common">Salmonella choleraesuis</name>
    <dbReference type="NCBI Taxonomy" id="28901"/>
    <lineage>
        <taxon>Bacteria</taxon>
        <taxon>Pseudomonadati</taxon>
        <taxon>Pseudomonadota</taxon>
        <taxon>Gammaproteobacteria</taxon>
        <taxon>Enterobacterales</taxon>
        <taxon>Enterobacteriaceae</taxon>
        <taxon>Salmonella</taxon>
    </lineage>
</organism>
<dbReference type="EMBL" id="AACZBH010000034">
    <property type="protein sequence ID" value="EAN7516473.1"/>
    <property type="molecule type" value="Genomic_DNA"/>
</dbReference>
<comment type="caution">
    <text evidence="1">The sequence shown here is derived from an EMBL/GenBank/DDBJ whole genome shotgun (WGS) entry which is preliminary data.</text>
</comment>
<proteinExistence type="predicted"/>
<dbReference type="AlphaFoldDB" id="A0A5T3RFE8"/>
<protein>
    <submittedName>
        <fullName evidence="1">Uncharacterized protein</fullName>
    </submittedName>
</protein>
<evidence type="ECO:0000313" key="1">
    <source>
        <dbReference type="EMBL" id="EAN7516473.1"/>
    </source>
</evidence>
<reference evidence="1" key="1">
    <citation type="submission" date="2018-12" db="EMBL/GenBank/DDBJ databases">
        <authorList>
            <consortium name="PulseNet: The National Subtyping Network for Foodborne Disease Surveillance"/>
            <person name="Tarr C.L."/>
            <person name="Trees E."/>
            <person name="Katz L.S."/>
            <person name="Carleton-Romer H.A."/>
            <person name="Stroika S."/>
            <person name="Kucerova Z."/>
            <person name="Roache K.F."/>
            <person name="Sabol A.L."/>
            <person name="Besser J."/>
            <person name="Gerner-Smidt P."/>
        </authorList>
    </citation>
    <scope>NUCLEOTIDE SEQUENCE</scope>
    <source>
        <strain evidence="1">PNUSAS064340</strain>
    </source>
</reference>
<name>A0A5T3RFE8_SALER</name>
<sequence>MSNKVQVIFTFELKDHTEKSVQGGVNAMSLVHINVQSRGMDVSDEDDGPHIVYAHILKQNTPAIISFLNDEFKRAVRVIGCETHVHDLAEGNASGNTH</sequence>
<accession>A0A5T3RFE8</accession>
<gene>
    <name evidence="1" type="ORF">EKX87_14335</name>
</gene>